<dbReference type="InterPro" id="IPR036771">
    <property type="entry name" value="ATPsynth_dsu/esu_N"/>
</dbReference>
<evidence type="ECO:0000313" key="4">
    <source>
        <dbReference type="Proteomes" id="UP000242219"/>
    </source>
</evidence>
<evidence type="ECO:0000256" key="1">
    <source>
        <dbReference type="ARBA" id="ARBA00023196"/>
    </source>
</evidence>
<keyword evidence="1" id="KW-0066">ATP synthesis</keyword>
<dbReference type="AlphaFoldDB" id="A0A1V6LZW4"/>
<evidence type="ECO:0000313" key="3">
    <source>
        <dbReference type="EMBL" id="OQD45670.1"/>
    </source>
</evidence>
<proteinExistence type="predicted"/>
<dbReference type="GO" id="GO:0045259">
    <property type="term" value="C:proton-transporting ATP synthase complex"/>
    <property type="evidence" value="ECO:0007669"/>
    <property type="project" value="UniProtKB-KW"/>
</dbReference>
<accession>A0A1V6LZW4</accession>
<gene>
    <name evidence="3" type="ORF">BIY37_07390</name>
</gene>
<sequence>MNNSAFKLRIVTPAKIMEKDITYIRLKDSTGFFGILKDHTNFLTVLVPSLCYYTSAEGKEYFLAVDEGILSVRAGSVMITSKEVFESEDAEKLAEIIENTLAKRNQEEMAFREMFEGIERSFMEKTIKLVKENP</sequence>
<dbReference type="SUPFAM" id="SSF51344">
    <property type="entry name" value="Epsilon subunit of F1F0-ATP synthase N-terminal domain"/>
    <property type="match status" value="1"/>
</dbReference>
<dbReference type="Pfam" id="PF02823">
    <property type="entry name" value="ATP-synt_DE_N"/>
    <property type="match status" value="1"/>
</dbReference>
<dbReference type="Proteomes" id="UP000242219">
    <property type="component" value="Unassembled WGS sequence"/>
</dbReference>
<dbReference type="Gene3D" id="2.60.15.10">
    <property type="entry name" value="F0F1 ATP synthase delta/epsilon subunit, N-terminal"/>
    <property type="match status" value="1"/>
</dbReference>
<evidence type="ECO:0000259" key="2">
    <source>
        <dbReference type="Pfam" id="PF02823"/>
    </source>
</evidence>
<feature type="domain" description="ATP synthase F1 complex delta/epsilon subunit N-terminal" evidence="2">
    <location>
        <begin position="6"/>
        <end position="81"/>
    </location>
</feature>
<comment type="caution">
    <text evidence="3">The sequence shown here is derived from an EMBL/GenBank/DDBJ whole genome shotgun (WGS) entry which is preliminary data.</text>
</comment>
<dbReference type="RefSeq" id="WP_070067176.1">
    <property type="nucleotide sequence ID" value="NZ_MJUW02000080.1"/>
</dbReference>
<dbReference type="EMBL" id="MJUW02000080">
    <property type="protein sequence ID" value="OQD45670.1"/>
    <property type="molecule type" value="Genomic_DNA"/>
</dbReference>
<keyword evidence="4" id="KW-1185">Reference proteome</keyword>
<reference evidence="3 4" key="1">
    <citation type="journal article" date="2016" name="Genome Announc.">
        <title>Draft Genome Sequence of the Anaerobic Ammonium-Oxidizing Bacterium 'Candidatus Brocadia sp. 40'.</title>
        <authorList>
            <person name="Ali M."/>
            <person name="Haroon M.F."/>
            <person name="Narita Y."/>
            <person name="Zhang L."/>
            <person name="Rangel Shaw D."/>
            <person name="Okabe S."/>
            <person name="Saikaly P.E."/>
        </authorList>
    </citation>
    <scope>NUCLEOTIDE SEQUENCE [LARGE SCALE GENOMIC DNA]</scope>
    <source>
        <strain evidence="3 4">40</strain>
    </source>
</reference>
<dbReference type="InterPro" id="IPR020546">
    <property type="entry name" value="ATP_synth_F1_dsu/esu_N"/>
</dbReference>
<organism evidence="3 4">
    <name type="scientific">Candidatus Brocadia sapporoensis</name>
    <dbReference type="NCBI Taxonomy" id="392547"/>
    <lineage>
        <taxon>Bacteria</taxon>
        <taxon>Pseudomonadati</taxon>
        <taxon>Planctomycetota</taxon>
        <taxon>Candidatus Brocadiia</taxon>
        <taxon>Candidatus Brocadiales</taxon>
        <taxon>Candidatus Brocadiaceae</taxon>
        <taxon>Candidatus Brocadia</taxon>
    </lineage>
</organism>
<keyword evidence="1" id="KW-0139">CF(1)</keyword>
<name>A0A1V6LZW4_9BACT</name>
<protein>
    <recommendedName>
        <fullName evidence="2">ATP synthase F1 complex delta/epsilon subunit N-terminal domain-containing protein</fullName>
    </recommendedName>
</protein>
<dbReference type="GO" id="GO:0015986">
    <property type="term" value="P:proton motive force-driven ATP synthesis"/>
    <property type="evidence" value="ECO:0007669"/>
    <property type="project" value="InterPro"/>
</dbReference>